<feature type="compositionally biased region" description="Low complexity" evidence="1">
    <location>
        <begin position="83"/>
        <end position="92"/>
    </location>
</feature>
<feature type="region of interest" description="Disordered" evidence="1">
    <location>
        <begin position="973"/>
        <end position="994"/>
    </location>
</feature>
<sequence>MVKADPMRNYYADLKVSATATENEIRKAFRTLALQYHPDRNPGREAEFVVRFQEIQAAHEILCDPTQRAKYDAERRKYRTVSAPSNTPNTPRTRPPPPPRNAYTTTTPAGSYYRAPPPRPQAQRPPPPQHNNTYSTGADRFSTRNFRQPPTAQKPDTRAKDADARANVFTAWQKMKQPRGEDPRQHNPNAYSGAHTNAQNNPNGTPFGRSQSTRVPSSKQGFDPSTPGVDEGQARSSYRNYARPAPTPPSSTTPPKESHSEDVPYSEANRVRTPYYSHVAGERTSMFEGVGRSASVRNSPTYAHRASSSQDAGTYSDSGRKAQGARPNGTTNKTFAHGYPDSSDEESEPEVFTHSNKHRDPPAPPQATRPPPPTWAQGGFTTPDPKRQSNGATGNIPNSFKSRSEESINMKFSPSDWHGKFEGSSSYFAPNVQKGANGKGRASPTRGRASQRNATDRNPFSQPNPFAQAQANPIPPPPPGPPPGINFAPPPMAPHAAKFSPQDWQETFKDPNWVYNEKKETSPRRPSEATKRPKAQRKASVQQNGASKTQDKQDASRPKYQAFAEEPKNGDADAMDIDSGTSSSDDKSGAAAGPGAPKLNTGAKLNGFTTAPSSGTAKPPAKGLNGFGSDFIEPLVKPQNDGLGGMASVGDALPFNSEASNSHPIKANAAKSLKYPDVPKAPAVPAKLDLASANQYFESMASYVKSYRKYCNVLTGHFAARSAEMEDLDERFIRNRGETTNKLGFTSYMAKMEEDESVMETWKVAQEHHIIALQQCKDVRTKAQKAGGLDAVDGRRHSVQDAIEEMEKLTVNETLPTTYTSTKRQASGPTLGSRISSALRTATCSPTNFDGVDIEILNGRSTISFSSMNALETHVNSAFRSNADRPPALPPAPTKRLGDVHWRGNGYTPFTVEGGWPTEPPGGMQEKKLCRRRATLEYLRHGNLDYLYLVTCTGPNTNKKEWLERRAAISARGLDPQRQTGGSQLFPDQDVDGRDNARQSIASLNKMAKFPNESFGGVEIMKVPLDAQHGGRAIRGGDGGRRGA</sequence>
<feature type="domain" description="J" evidence="2">
    <location>
        <begin position="9"/>
        <end position="75"/>
    </location>
</feature>
<feature type="compositionally biased region" description="Polar residues" evidence="1">
    <location>
        <begin position="607"/>
        <end position="616"/>
    </location>
</feature>
<protein>
    <submittedName>
        <fullName evidence="3">DNAJ domain containing protein</fullName>
    </submittedName>
</protein>
<dbReference type="CDD" id="cd06257">
    <property type="entry name" value="DnaJ"/>
    <property type="match status" value="1"/>
</dbReference>
<feature type="compositionally biased region" description="Pro residues" evidence="1">
    <location>
        <begin position="473"/>
        <end position="493"/>
    </location>
</feature>
<dbReference type="InterPro" id="IPR050817">
    <property type="entry name" value="DjlA_DnaK_co-chaperone"/>
</dbReference>
<dbReference type="PRINTS" id="PR00625">
    <property type="entry name" value="JDOMAIN"/>
</dbReference>
<feature type="region of interest" description="Disordered" evidence="1">
    <location>
        <begin position="72"/>
        <end position="269"/>
    </location>
</feature>
<gene>
    <name evidence="3" type="ORF">DDE83_007408</name>
</gene>
<dbReference type="InterPro" id="IPR018253">
    <property type="entry name" value="DnaJ_domain_CS"/>
</dbReference>
<feature type="compositionally biased region" description="Pro residues" evidence="1">
    <location>
        <begin position="115"/>
        <end position="129"/>
    </location>
</feature>
<dbReference type="Proteomes" id="UP000249619">
    <property type="component" value="Unassembled WGS sequence"/>
</dbReference>
<dbReference type="PANTHER" id="PTHR24074">
    <property type="entry name" value="CO-CHAPERONE PROTEIN DJLA"/>
    <property type="match status" value="1"/>
</dbReference>
<dbReference type="EMBL" id="QGDH01000134">
    <property type="protein sequence ID" value="RAR05382.1"/>
    <property type="molecule type" value="Genomic_DNA"/>
</dbReference>
<dbReference type="PROSITE" id="PS50076">
    <property type="entry name" value="DNAJ_2"/>
    <property type="match status" value="1"/>
</dbReference>
<feature type="compositionally biased region" description="Basic and acidic residues" evidence="1">
    <location>
        <begin position="155"/>
        <end position="164"/>
    </location>
</feature>
<dbReference type="InterPro" id="IPR036869">
    <property type="entry name" value="J_dom_sf"/>
</dbReference>
<feature type="compositionally biased region" description="Pro residues" evidence="1">
    <location>
        <begin position="362"/>
        <end position="374"/>
    </location>
</feature>
<dbReference type="AlphaFoldDB" id="A0A364MWN3"/>
<reference evidence="4" key="1">
    <citation type="submission" date="2018-05" db="EMBL/GenBank/DDBJ databases">
        <title>Draft genome sequence of Stemphylium lycopersici strain CIDEFI 213.</title>
        <authorList>
            <person name="Medina R."/>
            <person name="Franco M.E.E."/>
            <person name="Lucentini C.G."/>
            <person name="Saparrat M.C.N."/>
            <person name="Balatti P.A."/>
        </authorList>
    </citation>
    <scope>NUCLEOTIDE SEQUENCE [LARGE SCALE GENOMIC DNA]</scope>
    <source>
        <strain evidence="4">CIDEFI 213</strain>
    </source>
</reference>
<evidence type="ECO:0000259" key="2">
    <source>
        <dbReference type="PROSITE" id="PS50076"/>
    </source>
</evidence>
<organism evidence="3 4">
    <name type="scientific">Stemphylium lycopersici</name>
    <name type="common">Tomato gray leaf spot disease fungus</name>
    <name type="synonym">Thyrospora lycopersici</name>
    <dbReference type="NCBI Taxonomy" id="183478"/>
    <lineage>
        <taxon>Eukaryota</taxon>
        <taxon>Fungi</taxon>
        <taxon>Dikarya</taxon>
        <taxon>Ascomycota</taxon>
        <taxon>Pezizomycotina</taxon>
        <taxon>Dothideomycetes</taxon>
        <taxon>Pleosporomycetidae</taxon>
        <taxon>Pleosporales</taxon>
        <taxon>Pleosporineae</taxon>
        <taxon>Pleosporaceae</taxon>
        <taxon>Stemphylium</taxon>
    </lineage>
</organism>
<feature type="compositionally biased region" description="Polar residues" evidence="1">
    <location>
        <begin position="298"/>
        <end position="317"/>
    </location>
</feature>
<evidence type="ECO:0000256" key="1">
    <source>
        <dbReference type="SAM" id="MobiDB-lite"/>
    </source>
</evidence>
<feature type="region of interest" description="Disordered" evidence="1">
    <location>
        <begin position="298"/>
        <end position="624"/>
    </location>
</feature>
<dbReference type="STRING" id="183478.A0A364MWN3"/>
<evidence type="ECO:0000313" key="3">
    <source>
        <dbReference type="EMBL" id="RAR05382.1"/>
    </source>
</evidence>
<feature type="compositionally biased region" description="Low complexity" evidence="1">
    <location>
        <begin position="577"/>
        <end position="596"/>
    </location>
</feature>
<dbReference type="PROSITE" id="PS00636">
    <property type="entry name" value="DNAJ_1"/>
    <property type="match status" value="1"/>
</dbReference>
<dbReference type="SUPFAM" id="SSF46565">
    <property type="entry name" value="Chaperone J-domain"/>
    <property type="match status" value="1"/>
</dbReference>
<feature type="compositionally biased region" description="Polar residues" evidence="1">
    <location>
        <begin position="388"/>
        <end position="401"/>
    </location>
</feature>
<feature type="compositionally biased region" description="Polar residues" evidence="1">
    <location>
        <begin position="448"/>
        <end position="458"/>
    </location>
</feature>
<proteinExistence type="predicted"/>
<dbReference type="SMART" id="SM00271">
    <property type="entry name" value="DnaJ"/>
    <property type="match status" value="1"/>
</dbReference>
<accession>A0A364MWN3</accession>
<feature type="compositionally biased region" description="Polar residues" evidence="1">
    <location>
        <begin position="186"/>
        <end position="220"/>
    </location>
</feature>
<keyword evidence="4" id="KW-1185">Reference proteome</keyword>
<comment type="caution">
    <text evidence="3">The sequence shown here is derived from an EMBL/GenBank/DDBJ whole genome shotgun (WGS) entry which is preliminary data.</text>
</comment>
<name>A0A364MWN3_STELY</name>
<dbReference type="Gene3D" id="1.10.287.110">
    <property type="entry name" value="DnaJ domain"/>
    <property type="match status" value="1"/>
</dbReference>
<evidence type="ECO:0000313" key="4">
    <source>
        <dbReference type="Proteomes" id="UP000249619"/>
    </source>
</evidence>
<feature type="compositionally biased region" description="Polar residues" evidence="1">
    <location>
        <begin position="539"/>
        <end position="548"/>
    </location>
</feature>
<dbReference type="Pfam" id="PF00226">
    <property type="entry name" value="DnaJ"/>
    <property type="match status" value="1"/>
</dbReference>
<feature type="region of interest" description="Disordered" evidence="1">
    <location>
        <begin position="882"/>
        <end position="901"/>
    </location>
</feature>
<feature type="compositionally biased region" description="Low complexity" evidence="1">
    <location>
        <begin position="459"/>
        <end position="472"/>
    </location>
</feature>
<feature type="compositionally biased region" description="Basic and acidic residues" evidence="1">
    <location>
        <begin position="516"/>
        <end position="531"/>
    </location>
</feature>
<dbReference type="InterPro" id="IPR001623">
    <property type="entry name" value="DnaJ_domain"/>
</dbReference>